<accession>A0A343TIQ5</accession>
<proteinExistence type="predicted"/>
<dbReference type="Pfam" id="PF23924">
    <property type="entry name" value="DUF7263"/>
    <property type="match status" value="1"/>
</dbReference>
<dbReference type="KEGG" id="hdf:AArcSl_1346"/>
<evidence type="ECO:0000313" key="2">
    <source>
        <dbReference type="Proteomes" id="UP000263012"/>
    </source>
</evidence>
<gene>
    <name evidence="1" type="ORF">AArcSl_1346</name>
</gene>
<dbReference type="InterPro" id="IPR055687">
    <property type="entry name" value="DUF7263"/>
</dbReference>
<organism evidence="1 2">
    <name type="scientific">Halalkaliarchaeum desulfuricum</name>
    <dbReference type="NCBI Taxonomy" id="2055893"/>
    <lineage>
        <taxon>Archaea</taxon>
        <taxon>Methanobacteriati</taxon>
        <taxon>Methanobacteriota</taxon>
        <taxon>Stenosarchaea group</taxon>
        <taxon>Halobacteria</taxon>
        <taxon>Halobacteriales</taxon>
        <taxon>Haloferacaceae</taxon>
        <taxon>Halalkaliarchaeum</taxon>
    </lineage>
</organism>
<protein>
    <submittedName>
        <fullName evidence="1">Uncharacterized protein</fullName>
    </submittedName>
</protein>
<dbReference type="Proteomes" id="UP000263012">
    <property type="component" value="Chromosome"/>
</dbReference>
<sequence length="217" mass="23267">MVSLAVALLLLVGAAGTAIAIAHGSLAAAEREPAERNVATDLADRLVSSDAPHVRRENVLDRNEIEALSVTDVESLAPGIEDRPFRIRIDDRTLLERGEPTGGTRVERLVVLAADDERTYRLDLEEDEAVTVPRRTDELQVTVEPENDTSVSTIRVNDRVLLYDPGGLEGTATASVPWTATLRVTVQAEGSDGTVAITATPETTAKAHLEVTVGAER</sequence>
<dbReference type="AlphaFoldDB" id="A0A343TIQ5"/>
<keyword evidence="2" id="KW-1185">Reference proteome</keyword>
<dbReference type="EMBL" id="CP025066">
    <property type="protein sequence ID" value="AUX08977.1"/>
    <property type="molecule type" value="Genomic_DNA"/>
</dbReference>
<reference evidence="2" key="1">
    <citation type="submission" date="2017-11" db="EMBL/GenBank/DDBJ databases">
        <title>Phenotypic and genomic properties of facultatively anaerobic sulfur-reducing natronoarchaea from hypersaline soda lakes.</title>
        <authorList>
            <person name="Sorokin D.Y."/>
            <person name="Kublanov I.V."/>
            <person name="Roman P."/>
            <person name="Sinninghe Damste J.S."/>
            <person name="Golyshin P.N."/>
            <person name="Rojo D."/>
            <person name="Ciordia S."/>
            <person name="Mena M.D.C."/>
            <person name="Ferrer M."/>
            <person name="Messina E."/>
            <person name="Smedile F."/>
            <person name="La Spada G."/>
            <person name="La Cono V."/>
            <person name="Yakimov M.M."/>
        </authorList>
    </citation>
    <scope>NUCLEOTIDE SEQUENCE [LARGE SCALE GENOMIC DNA]</scope>
    <source>
        <strain evidence="2">AArc-Sl</strain>
    </source>
</reference>
<name>A0A343TIQ5_9EURY</name>
<evidence type="ECO:0000313" key="1">
    <source>
        <dbReference type="EMBL" id="AUX08977.1"/>
    </source>
</evidence>